<protein>
    <submittedName>
        <fullName evidence="1">Uncharacterized protein</fullName>
    </submittedName>
</protein>
<reference evidence="1 2" key="1">
    <citation type="submission" date="2023-01" db="EMBL/GenBank/DDBJ databases">
        <title>Pseudomonas SA3-5T sp. nov., isolated from tidal flat sediment.</title>
        <authorList>
            <person name="Kim H.S."/>
            <person name="Kim J.-S."/>
            <person name="Suh M.K."/>
            <person name="Eom M.K."/>
            <person name="Lee J.-S."/>
        </authorList>
    </citation>
    <scope>NUCLEOTIDE SEQUENCE [LARGE SCALE GENOMIC DNA]</scope>
    <source>
        <strain evidence="1 2">SA3-5</strain>
    </source>
</reference>
<gene>
    <name evidence="1" type="ORF">PH586_02970</name>
</gene>
<evidence type="ECO:0000313" key="2">
    <source>
        <dbReference type="Proteomes" id="UP001212042"/>
    </source>
</evidence>
<accession>A0ABT4XBA6</accession>
<keyword evidence="2" id="KW-1185">Reference proteome</keyword>
<dbReference type="InterPro" id="IPR013783">
    <property type="entry name" value="Ig-like_fold"/>
</dbReference>
<proteinExistence type="predicted"/>
<evidence type="ECO:0000313" key="1">
    <source>
        <dbReference type="EMBL" id="MDA7085353.1"/>
    </source>
</evidence>
<name>A0ABT4XBA6_9PSED</name>
<dbReference type="EMBL" id="JAQJZJ010000001">
    <property type="protein sequence ID" value="MDA7085353.1"/>
    <property type="molecule type" value="Genomic_DNA"/>
</dbReference>
<dbReference type="Gene3D" id="2.60.40.10">
    <property type="entry name" value="Immunoglobulins"/>
    <property type="match status" value="1"/>
</dbReference>
<comment type="caution">
    <text evidence="1">The sequence shown here is derived from an EMBL/GenBank/DDBJ whole genome shotgun (WGS) entry which is preliminary data.</text>
</comment>
<sequence length="372" mass="39567">MRGAALTRANAQPAQRQLLATQGNSFGVVWQVAATPGYSAGVSSRNAQIVNPATGAVLGTVGGFLSQAGGAPFMFSELVDLPAASVQGWVNSGLRRLLLVRNFNGSGPSVRAQVVLNISSSALRAPRENNEGELLVQRLNLSFVDNQRVKVVQPADEVKAKVQISYSGNGQLQGRWQVAEPASTQGVPVYRTLTLVSQYLGAAQQTVLTSPLLPSNAAGKYLVRFCVTNREMVAADQLVLDAGCPSEALTVETVYQVLGSAESEALIEASPQSGTVTAASPFQWRAVPGAVVYQLQVFASSAAPTSEGNNLDQAPNFIAGMLLPAGVTETTWSSWLLSKLEPGQSYLWRVTAHDQNGSLIGRSREWRVRYQP</sequence>
<dbReference type="RefSeq" id="WP_271346269.1">
    <property type="nucleotide sequence ID" value="NZ_JAQJZJ010000001.1"/>
</dbReference>
<organism evidence="1 2">
    <name type="scientific">Pseudomonas aestuarii</name>
    <dbReference type="NCBI Taxonomy" id="3018340"/>
    <lineage>
        <taxon>Bacteria</taxon>
        <taxon>Pseudomonadati</taxon>
        <taxon>Pseudomonadota</taxon>
        <taxon>Gammaproteobacteria</taxon>
        <taxon>Pseudomonadales</taxon>
        <taxon>Pseudomonadaceae</taxon>
        <taxon>Pseudomonas</taxon>
    </lineage>
</organism>
<dbReference type="Proteomes" id="UP001212042">
    <property type="component" value="Unassembled WGS sequence"/>
</dbReference>